<sequence length="75" mass="8738">MFSIPGSLSYLCISVHIFNCTIPLNNFSHLYSLHFLFILIREILMVLRSLILCFDFSLLNCTITFTQFQPHVLIN</sequence>
<feature type="non-terminal residue" evidence="1">
    <location>
        <position position="75"/>
    </location>
</feature>
<proteinExistence type="predicted"/>
<name>S4PQJ7_9NEOP</name>
<protein>
    <submittedName>
        <fullName evidence="1">Uncharacterized protein</fullName>
    </submittedName>
</protein>
<evidence type="ECO:0000313" key="1">
    <source>
        <dbReference type="EMBL" id="JAA90920.1"/>
    </source>
</evidence>
<dbReference type="AlphaFoldDB" id="S4PQJ7"/>
<dbReference type="EMBL" id="GAIX01001640">
    <property type="protein sequence ID" value="JAA90920.1"/>
    <property type="molecule type" value="Transcribed_RNA"/>
</dbReference>
<reference evidence="1" key="1">
    <citation type="journal article" date="2013" name="BMC Genomics">
        <title>Unscrambling butterfly oogenesis.</title>
        <authorList>
            <person name="Carter J.M."/>
            <person name="Baker S.C."/>
            <person name="Pink R."/>
            <person name="Carter D.R."/>
            <person name="Collins A."/>
            <person name="Tomlin J."/>
            <person name="Gibbs M."/>
            <person name="Breuker C.J."/>
        </authorList>
    </citation>
    <scope>NUCLEOTIDE SEQUENCE</scope>
    <source>
        <tissue evidence="1">Ovary</tissue>
    </source>
</reference>
<reference evidence="1" key="2">
    <citation type="submission" date="2013-05" db="EMBL/GenBank/DDBJ databases">
        <authorList>
            <person name="Carter J.-M."/>
            <person name="Baker S.C."/>
            <person name="Pink R."/>
            <person name="Carter D.R.F."/>
            <person name="Collins A."/>
            <person name="Tomlin J."/>
            <person name="Gibbs M."/>
            <person name="Breuker C.J."/>
        </authorList>
    </citation>
    <scope>NUCLEOTIDE SEQUENCE</scope>
    <source>
        <tissue evidence="1">Ovary</tissue>
    </source>
</reference>
<organism evidence="1">
    <name type="scientific">Pararge aegeria</name>
    <name type="common">speckled wood butterfly</name>
    <dbReference type="NCBI Taxonomy" id="116150"/>
    <lineage>
        <taxon>Eukaryota</taxon>
        <taxon>Metazoa</taxon>
        <taxon>Ecdysozoa</taxon>
        <taxon>Arthropoda</taxon>
        <taxon>Hexapoda</taxon>
        <taxon>Insecta</taxon>
        <taxon>Pterygota</taxon>
        <taxon>Neoptera</taxon>
        <taxon>Endopterygota</taxon>
        <taxon>Lepidoptera</taxon>
        <taxon>Glossata</taxon>
        <taxon>Ditrysia</taxon>
        <taxon>Papilionoidea</taxon>
        <taxon>Nymphalidae</taxon>
        <taxon>Satyrinae</taxon>
        <taxon>Satyrini</taxon>
        <taxon>Parargina</taxon>
        <taxon>Pararge</taxon>
    </lineage>
</organism>
<accession>S4PQJ7</accession>